<dbReference type="AlphaFoldDB" id="A0A9J6C5J4"/>
<dbReference type="SUPFAM" id="SSF52087">
    <property type="entry name" value="CRAL/TRIO domain"/>
    <property type="match status" value="1"/>
</dbReference>
<dbReference type="PROSITE" id="PS50866">
    <property type="entry name" value="GOLD"/>
    <property type="match status" value="1"/>
</dbReference>
<dbReference type="CDD" id="cd00170">
    <property type="entry name" value="SEC14"/>
    <property type="match status" value="1"/>
</dbReference>
<proteinExistence type="predicted"/>
<dbReference type="GO" id="GO:0005737">
    <property type="term" value="C:cytoplasm"/>
    <property type="evidence" value="ECO:0007669"/>
    <property type="project" value="TreeGrafter"/>
</dbReference>
<dbReference type="InterPro" id="IPR051064">
    <property type="entry name" value="SEC14/CRAL-TRIO_domain"/>
</dbReference>
<dbReference type="InterPro" id="IPR009038">
    <property type="entry name" value="GOLD_dom"/>
</dbReference>
<dbReference type="SMART" id="SM00516">
    <property type="entry name" value="SEC14"/>
    <property type="match status" value="1"/>
</dbReference>
<dbReference type="InterPro" id="IPR036598">
    <property type="entry name" value="GOLD_dom_sf"/>
</dbReference>
<dbReference type="SUPFAM" id="SSF46938">
    <property type="entry name" value="CRAL/TRIO N-terminal domain"/>
    <property type="match status" value="1"/>
</dbReference>
<dbReference type="InterPro" id="IPR036273">
    <property type="entry name" value="CRAL/TRIO_N_dom_sf"/>
</dbReference>
<dbReference type="PROSITE" id="PS50191">
    <property type="entry name" value="CRAL_TRIO"/>
    <property type="match status" value="1"/>
</dbReference>
<dbReference type="PANTHER" id="PTHR23324">
    <property type="entry name" value="SEC14 RELATED PROTEIN"/>
    <property type="match status" value="1"/>
</dbReference>
<dbReference type="Pfam" id="PF03765">
    <property type="entry name" value="CRAL_TRIO_N"/>
    <property type="match status" value="1"/>
</dbReference>
<dbReference type="InterPro" id="IPR036865">
    <property type="entry name" value="CRAL-TRIO_dom_sf"/>
</dbReference>
<dbReference type="OrthoDB" id="1434354at2759"/>
<evidence type="ECO:0000259" key="2">
    <source>
        <dbReference type="PROSITE" id="PS50866"/>
    </source>
</evidence>
<dbReference type="EMBL" id="JADBJN010000002">
    <property type="protein sequence ID" value="KAG5677452.1"/>
    <property type="molecule type" value="Genomic_DNA"/>
</dbReference>
<protein>
    <recommendedName>
        <fullName evidence="5">SEC14-like protein 2</fullName>
    </recommendedName>
</protein>
<dbReference type="Proteomes" id="UP001107558">
    <property type="component" value="Chromosome 2"/>
</dbReference>
<dbReference type="SMART" id="SM01100">
    <property type="entry name" value="CRAL_TRIO_N"/>
    <property type="match status" value="1"/>
</dbReference>
<evidence type="ECO:0000313" key="3">
    <source>
        <dbReference type="EMBL" id="KAG5677452.1"/>
    </source>
</evidence>
<evidence type="ECO:0008006" key="5">
    <source>
        <dbReference type="Google" id="ProtNLM"/>
    </source>
</evidence>
<reference evidence="3" key="1">
    <citation type="submission" date="2021-03" db="EMBL/GenBank/DDBJ databases">
        <title>Chromosome level genome of the anhydrobiotic midge Polypedilum vanderplanki.</title>
        <authorList>
            <person name="Yoshida Y."/>
            <person name="Kikawada T."/>
            <person name="Gusev O."/>
        </authorList>
    </citation>
    <scope>NUCLEOTIDE SEQUENCE</scope>
    <source>
        <strain evidence="3">NIAS01</strain>
        <tissue evidence="3">Whole body or cell culture</tissue>
    </source>
</reference>
<dbReference type="InterPro" id="IPR011074">
    <property type="entry name" value="CRAL/TRIO_N_dom"/>
</dbReference>
<gene>
    <name evidence="3" type="ORF">PVAND_007210</name>
</gene>
<dbReference type="Gene3D" id="2.60.120.680">
    <property type="entry name" value="GOLD domain"/>
    <property type="match status" value="1"/>
</dbReference>
<comment type="caution">
    <text evidence="3">The sequence shown here is derived from an EMBL/GenBank/DDBJ whole genome shotgun (WGS) entry which is preliminary data.</text>
</comment>
<name>A0A9J6C5J4_POLVA</name>
<dbReference type="PANTHER" id="PTHR23324:SF83">
    <property type="entry name" value="SEC14-LIKE PROTEIN 2"/>
    <property type="match status" value="1"/>
</dbReference>
<dbReference type="InterPro" id="IPR001251">
    <property type="entry name" value="CRAL-TRIO_dom"/>
</dbReference>
<dbReference type="Pfam" id="PF00650">
    <property type="entry name" value="CRAL_TRIO"/>
    <property type="match status" value="1"/>
</dbReference>
<feature type="domain" description="GOLD" evidence="2">
    <location>
        <begin position="277"/>
        <end position="386"/>
    </location>
</feature>
<evidence type="ECO:0000313" key="4">
    <source>
        <dbReference type="Proteomes" id="UP001107558"/>
    </source>
</evidence>
<sequence length="416" mass="48977">MSKGVLKAPVLQDDEKFALMKFRRSVSDILKPEHDDHFLLRWLRARQFNVENAEKMLRESLKWREKWGVDDLDEWEPPVVFEKYKPYGTTGFDKDGSVVIIIPFAGIDIWGLLHSASKNDIIKNTIRILEKFMKLAYEQSKMYGPEARKFVVIFDMDNFVMKQYAYRPAAELVINVVQMYSNNYPEILKYCYIINAPKIFSFGFNIVKKFLDEYTLSKICIYKHNRNKWLPAIFERIEPRYLPKYYGGELTDNDGNPKCLEKICWGGKIPKEYYISEEDSYNNTSTYKITTIKKGSKLKLYFDVEDSGVFLKWDFKTELYDIKFGVRALNVKTGEKFNEVDLKRVASHESEETGFITCQPNYRYTVIFDNSYSYFKSKKLTYSVVVSLPLEKLEKSANKIEEKILDQNENECEESK</sequence>
<evidence type="ECO:0000259" key="1">
    <source>
        <dbReference type="PROSITE" id="PS50191"/>
    </source>
</evidence>
<dbReference type="SUPFAM" id="SSF101576">
    <property type="entry name" value="Supernatant protein factor (SPF), C-terminal domain"/>
    <property type="match status" value="1"/>
</dbReference>
<dbReference type="Gene3D" id="3.40.525.10">
    <property type="entry name" value="CRAL-TRIO lipid binding domain"/>
    <property type="match status" value="1"/>
</dbReference>
<organism evidence="3 4">
    <name type="scientific">Polypedilum vanderplanki</name>
    <name type="common">Sleeping chironomid midge</name>
    <dbReference type="NCBI Taxonomy" id="319348"/>
    <lineage>
        <taxon>Eukaryota</taxon>
        <taxon>Metazoa</taxon>
        <taxon>Ecdysozoa</taxon>
        <taxon>Arthropoda</taxon>
        <taxon>Hexapoda</taxon>
        <taxon>Insecta</taxon>
        <taxon>Pterygota</taxon>
        <taxon>Neoptera</taxon>
        <taxon>Endopterygota</taxon>
        <taxon>Diptera</taxon>
        <taxon>Nematocera</taxon>
        <taxon>Chironomoidea</taxon>
        <taxon>Chironomidae</taxon>
        <taxon>Chironominae</taxon>
        <taxon>Polypedilum</taxon>
        <taxon>Polypedilum</taxon>
    </lineage>
</organism>
<accession>A0A9J6C5J4</accession>
<feature type="domain" description="CRAL-TRIO" evidence="1">
    <location>
        <begin position="77"/>
        <end position="254"/>
    </location>
</feature>
<keyword evidence="4" id="KW-1185">Reference proteome</keyword>
<dbReference type="PRINTS" id="PR00180">
    <property type="entry name" value="CRETINALDHBP"/>
</dbReference>